<dbReference type="PANTHER" id="PTHR30298">
    <property type="entry name" value="H REPEAT-ASSOCIATED PREDICTED TRANSPOSASE"/>
    <property type="match status" value="1"/>
</dbReference>
<evidence type="ECO:0000256" key="1">
    <source>
        <dbReference type="SAM" id="Phobius"/>
    </source>
</evidence>
<feature type="transmembrane region" description="Helical" evidence="1">
    <location>
        <begin position="44"/>
        <end position="66"/>
    </location>
</feature>
<gene>
    <name evidence="3" type="ORF">KSF_004580</name>
</gene>
<dbReference type="InterPro" id="IPR051698">
    <property type="entry name" value="Transposase_11-like"/>
</dbReference>
<sequence length="265" mass="29330">MNLTIFDSVLPSTPTALPIDANSLYYAFESVPDGCKRRGKRYPLAFIFTLLLLGKLAGETTILGVVEWVRLRERELRADLDWPRKFLSNATYTRALAGCDAEALAHVIAGVILKARATEQNPTQGPPETLRQVAVDGKTLRGTLGHEPAHQPSVHVLSWYDPQAGVVLAHRAELHKHNEISTLAAFLSPTLVKDRIITADTMHTQRAFCADVIRFAGHYVLIAKKNQPTLLQDLETFFTDPQADAGEWAAGRTVYPHDDLAQPFV</sequence>
<dbReference type="Proteomes" id="UP000597444">
    <property type="component" value="Unassembled WGS sequence"/>
</dbReference>
<evidence type="ECO:0000259" key="2">
    <source>
        <dbReference type="Pfam" id="PF13808"/>
    </source>
</evidence>
<feature type="domain" description="H repeat-associated protein N-terminal" evidence="2">
    <location>
        <begin position="27"/>
        <end position="108"/>
    </location>
</feature>
<evidence type="ECO:0000313" key="3">
    <source>
        <dbReference type="EMBL" id="GHO90410.1"/>
    </source>
</evidence>
<organism evidence="3 4">
    <name type="scientific">Reticulibacter mediterranei</name>
    <dbReference type="NCBI Taxonomy" id="2778369"/>
    <lineage>
        <taxon>Bacteria</taxon>
        <taxon>Bacillati</taxon>
        <taxon>Chloroflexota</taxon>
        <taxon>Ktedonobacteria</taxon>
        <taxon>Ktedonobacterales</taxon>
        <taxon>Reticulibacteraceae</taxon>
        <taxon>Reticulibacter</taxon>
    </lineage>
</organism>
<keyword evidence="1" id="KW-1133">Transmembrane helix</keyword>
<dbReference type="EMBL" id="BNJK01000001">
    <property type="protein sequence ID" value="GHO90410.1"/>
    <property type="molecule type" value="Genomic_DNA"/>
</dbReference>
<name>A0A8J3IDF3_9CHLR</name>
<reference evidence="3" key="1">
    <citation type="submission" date="2020-10" db="EMBL/GenBank/DDBJ databases">
        <title>Taxonomic study of unclassified bacteria belonging to the class Ktedonobacteria.</title>
        <authorList>
            <person name="Yabe S."/>
            <person name="Wang C.M."/>
            <person name="Zheng Y."/>
            <person name="Sakai Y."/>
            <person name="Cavaletti L."/>
            <person name="Monciardini P."/>
            <person name="Donadio S."/>
        </authorList>
    </citation>
    <scope>NUCLEOTIDE SEQUENCE</scope>
    <source>
        <strain evidence="3">ID150040</strain>
    </source>
</reference>
<protein>
    <recommendedName>
        <fullName evidence="2">H repeat-associated protein N-terminal domain-containing protein</fullName>
    </recommendedName>
</protein>
<dbReference type="InterPro" id="IPR032806">
    <property type="entry name" value="YbfD_N"/>
</dbReference>
<comment type="caution">
    <text evidence="3">The sequence shown here is derived from an EMBL/GenBank/DDBJ whole genome shotgun (WGS) entry which is preliminary data.</text>
</comment>
<dbReference type="PANTHER" id="PTHR30298:SF0">
    <property type="entry name" value="PROTEIN YBFL-RELATED"/>
    <property type="match status" value="1"/>
</dbReference>
<evidence type="ECO:0000313" key="4">
    <source>
        <dbReference type="Proteomes" id="UP000597444"/>
    </source>
</evidence>
<dbReference type="AlphaFoldDB" id="A0A8J3IDF3"/>
<dbReference type="NCBIfam" id="NF033564">
    <property type="entry name" value="transpos_ISAs1"/>
    <property type="match status" value="1"/>
</dbReference>
<dbReference type="Pfam" id="PF13808">
    <property type="entry name" value="DDE_Tnp_1_assoc"/>
    <property type="match status" value="1"/>
</dbReference>
<dbReference type="InterPro" id="IPR047647">
    <property type="entry name" value="ISAs1_transpos"/>
</dbReference>
<keyword evidence="1" id="KW-0812">Transmembrane</keyword>
<accession>A0A8J3IDF3</accession>
<dbReference type="RefSeq" id="WP_220201377.1">
    <property type="nucleotide sequence ID" value="NZ_BNJK01000001.1"/>
</dbReference>
<proteinExistence type="predicted"/>
<keyword evidence="1" id="KW-0472">Membrane</keyword>
<keyword evidence="4" id="KW-1185">Reference proteome</keyword>